<comment type="caution">
    <text evidence="2">The sequence shown here is derived from an EMBL/GenBank/DDBJ whole genome shotgun (WGS) entry which is preliminary data.</text>
</comment>
<dbReference type="Pfam" id="PF10543">
    <property type="entry name" value="ORF6N"/>
    <property type="match status" value="1"/>
</dbReference>
<evidence type="ECO:0000313" key="2">
    <source>
        <dbReference type="EMBL" id="TPG44662.1"/>
    </source>
</evidence>
<dbReference type="RefSeq" id="WP_140504021.1">
    <property type="nucleotide sequence ID" value="NZ_RCZH01000002.1"/>
</dbReference>
<evidence type="ECO:0000313" key="3">
    <source>
        <dbReference type="Proteomes" id="UP000319700"/>
    </source>
</evidence>
<gene>
    <name evidence="2" type="ORF">EAH81_04110</name>
</gene>
<reference evidence="2 3" key="1">
    <citation type="journal article" date="2019" name="Environ. Microbiol.">
        <title>Species interactions and distinct microbial communities in high Arctic permafrost affected cryosols are associated with the CH4 and CO2 gas fluxes.</title>
        <authorList>
            <person name="Altshuler I."/>
            <person name="Hamel J."/>
            <person name="Turney S."/>
            <person name="Magnuson E."/>
            <person name="Levesque R."/>
            <person name="Greer C."/>
            <person name="Whyte L.G."/>
        </authorList>
    </citation>
    <scope>NUCLEOTIDE SEQUENCE [LARGE SCALE GENOMIC DNA]</scope>
    <source>
        <strain evidence="2 3">42</strain>
    </source>
</reference>
<keyword evidence="3" id="KW-1185">Reference proteome</keyword>
<sequence length="176" mass="20577">MADQSLLSEETISNKIYFIRGQKVMLDSDLASLYEVETKRLNEQVKRNLSRFPSDFMFQLTEIEHHSSRSQIATLKNGRGSNLKYLPFAFTEHGILMLSSVLKSDKAIQTNIQIMRIFTKVRQMLLDTTEIKVDILQIQKKLENHDKNIELVFSYLDELTEKKEDESERVKIGYKK</sequence>
<protein>
    <submittedName>
        <fullName evidence="2">ORF6N domain-containing protein</fullName>
    </submittedName>
</protein>
<accession>A0A502F5D1</accession>
<dbReference type="OrthoDB" id="9816206at2"/>
<proteinExistence type="predicted"/>
<dbReference type="InterPro" id="IPR018873">
    <property type="entry name" value="KilA-N_DNA-bd_domain"/>
</dbReference>
<dbReference type="AlphaFoldDB" id="A0A502F5D1"/>
<dbReference type="STRING" id="29533.SAMN05444387_1574"/>
<organism evidence="2 3">
    <name type="scientific">Flavobacterium pectinovorum</name>
    <dbReference type="NCBI Taxonomy" id="29533"/>
    <lineage>
        <taxon>Bacteria</taxon>
        <taxon>Pseudomonadati</taxon>
        <taxon>Bacteroidota</taxon>
        <taxon>Flavobacteriia</taxon>
        <taxon>Flavobacteriales</taxon>
        <taxon>Flavobacteriaceae</taxon>
        <taxon>Flavobacterium</taxon>
    </lineage>
</organism>
<dbReference type="Proteomes" id="UP000319700">
    <property type="component" value="Unassembled WGS sequence"/>
</dbReference>
<evidence type="ECO:0000259" key="1">
    <source>
        <dbReference type="Pfam" id="PF10543"/>
    </source>
</evidence>
<dbReference type="EMBL" id="RCZH01000002">
    <property type="protein sequence ID" value="TPG44662.1"/>
    <property type="molecule type" value="Genomic_DNA"/>
</dbReference>
<name>A0A502F5D1_9FLAO</name>
<feature type="domain" description="KilA-N DNA-binding" evidence="1">
    <location>
        <begin position="14"/>
        <end position="101"/>
    </location>
</feature>